<feature type="transmembrane region" description="Helical" evidence="1">
    <location>
        <begin position="358"/>
        <end position="379"/>
    </location>
</feature>
<feature type="transmembrane region" description="Helical" evidence="1">
    <location>
        <begin position="243"/>
        <end position="264"/>
    </location>
</feature>
<protein>
    <submittedName>
        <fullName evidence="3">Ion_trans domain-containing protein</fullName>
    </submittedName>
</protein>
<dbReference type="PANTHER" id="PTHR13800">
    <property type="entry name" value="TRANSIENT RECEPTOR POTENTIAL CATION CHANNEL, SUBFAMILY M, MEMBER 6"/>
    <property type="match status" value="1"/>
</dbReference>
<accession>A0A1I8JEZ9</accession>
<dbReference type="InterPro" id="IPR050927">
    <property type="entry name" value="TRPM"/>
</dbReference>
<dbReference type="WBParaSite" id="maker-uti_cns_0047116-snap-gene-0.10-mRNA-1">
    <property type="protein sequence ID" value="maker-uti_cns_0047116-snap-gene-0.10-mRNA-1"/>
    <property type="gene ID" value="maker-uti_cns_0047116-snap-gene-0.10"/>
</dbReference>
<reference evidence="3" key="1">
    <citation type="submission" date="2016-11" db="UniProtKB">
        <authorList>
            <consortium name="WormBaseParasite"/>
        </authorList>
    </citation>
    <scope>IDENTIFICATION</scope>
</reference>
<dbReference type="GO" id="GO:0005886">
    <property type="term" value="C:plasma membrane"/>
    <property type="evidence" value="ECO:0007669"/>
    <property type="project" value="TreeGrafter"/>
</dbReference>
<keyword evidence="1" id="KW-0812">Transmembrane</keyword>
<feature type="transmembrane region" description="Helical" evidence="1">
    <location>
        <begin position="276"/>
        <end position="292"/>
    </location>
</feature>
<evidence type="ECO:0000313" key="2">
    <source>
        <dbReference type="Proteomes" id="UP000095280"/>
    </source>
</evidence>
<dbReference type="GO" id="GO:0099604">
    <property type="term" value="F:ligand-gated calcium channel activity"/>
    <property type="evidence" value="ECO:0007669"/>
    <property type="project" value="TreeGrafter"/>
</dbReference>
<keyword evidence="1" id="KW-1133">Transmembrane helix</keyword>
<dbReference type="Proteomes" id="UP000095280">
    <property type="component" value="Unplaced"/>
</dbReference>
<name>A0A1I8JEZ9_9PLAT</name>
<keyword evidence="2" id="KW-1185">Reference proteome</keyword>
<dbReference type="AlphaFoldDB" id="A0A1I8JEZ9"/>
<feature type="transmembrane region" description="Helical" evidence="1">
    <location>
        <begin position="453"/>
        <end position="474"/>
    </location>
</feature>
<evidence type="ECO:0000313" key="3">
    <source>
        <dbReference type="WBParaSite" id="maker-uti_cns_0047116-snap-gene-0.10-mRNA-1"/>
    </source>
</evidence>
<sequence length="650" mass="72134">ALESQPHQLLKLTLPGENLTCPGSLDGLLGLALRRKKWQLAGELLPARQFDLLPACLGIMLTLRLRQADLLQQSDESQAAALLGSSSRRRGSAVDVELPFELAEAKQVFCTALQRLYRGAITEAHKGLVFNYLGGRFHGGDPLFCPDVIRGDSDGSDGRCLFDLMLLTHEPELLALPCATDYVDLLLASPRTFCCHLCRDSHGDRRLEGPSCSSGPVRIISSLWPERGDRLRRRLPNGCTPQVSMLVCALFNAAFLCLLGFYVYEVGEPRSHGAMMFLKLLLLFCGLSYSVQELQDVRSVKFVPGYKSMSFCKRLSWYLSYRWNLVDIAAMAFLLIGLIWIIVLDATTVSYKETTNGLSYYFARLFLAVSFIFYCMRMLSSLGNNYENPTRSEMLSTGSYITEVFQRPLLAHFGEFGMDWLRQCQRDPPNSGQESERNCPHPLGNKIYTRAVLFVYLLIISIVLINVLIAKLSLTVGKEDERARVIWRSFRAQLLAEFGGEISSTPPILLAIAWIATSPARLWRCCTSRRSPTADSVGGAAAAQGHNDVNGGASAVTATATASSEDYSYNITSDTVMTTVVAKGSQGSLLSEAEKAELGGADERSSAALPWWQVAHGNNRMAPKDFREFLWFQSMQFRTVRQKFAIASRN</sequence>
<keyword evidence="1" id="KW-0472">Membrane</keyword>
<proteinExistence type="predicted"/>
<feature type="transmembrane region" description="Helical" evidence="1">
    <location>
        <begin position="325"/>
        <end position="346"/>
    </location>
</feature>
<dbReference type="PANTHER" id="PTHR13800:SF12">
    <property type="entry name" value="TRANSIENT RECEPTOR POTENTIAL CATION CHANNEL SUBFAMILY M MEMBER-LIKE 2"/>
    <property type="match status" value="1"/>
</dbReference>
<evidence type="ECO:0000256" key="1">
    <source>
        <dbReference type="SAM" id="Phobius"/>
    </source>
</evidence>
<organism evidence="2 3">
    <name type="scientific">Macrostomum lignano</name>
    <dbReference type="NCBI Taxonomy" id="282301"/>
    <lineage>
        <taxon>Eukaryota</taxon>
        <taxon>Metazoa</taxon>
        <taxon>Spiralia</taxon>
        <taxon>Lophotrochozoa</taxon>
        <taxon>Platyhelminthes</taxon>
        <taxon>Rhabditophora</taxon>
        <taxon>Macrostomorpha</taxon>
        <taxon>Macrostomida</taxon>
        <taxon>Macrostomidae</taxon>
        <taxon>Macrostomum</taxon>
    </lineage>
</organism>